<dbReference type="SMART" id="SM00355">
    <property type="entry name" value="ZnF_C2H2"/>
    <property type="match status" value="3"/>
</dbReference>
<accession>A0A074XQ00</accession>
<dbReference type="Proteomes" id="UP000030706">
    <property type="component" value="Unassembled WGS sequence"/>
</dbReference>
<proteinExistence type="predicted"/>
<reference evidence="2 3" key="1">
    <citation type="journal article" date="2014" name="BMC Genomics">
        <title>Genome sequencing of four Aureobasidium pullulans varieties: biotechnological potential, stress tolerance, and description of new species.</title>
        <authorList>
            <person name="Gostin Ar C."/>
            <person name="Ohm R.A."/>
            <person name="Kogej T."/>
            <person name="Sonjak S."/>
            <person name="Turk M."/>
            <person name="Zajc J."/>
            <person name="Zalar P."/>
            <person name="Grube M."/>
            <person name="Sun H."/>
            <person name="Han J."/>
            <person name="Sharma A."/>
            <person name="Chiniquy J."/>
            <person name="Ngan C.Y."/>
            <person name="Lipzen A."/>
            <person name="Barry K."/>
            <person name="Grigoriev I.V."/>
            <person name="Gunde-Cimerman N."/>
        </authorList>
    </citation>
    <scope>NUCLEOTIDE SEQUENCE [LARGE SCALE GENOMIC DNA]</scope>
    <source>
        <strain evidence="2 3">EXF-150</strain>
    </source>
</reference>
<dbReference type="HOGENOM" id="CLU_2249582_0_0_1"/>
<dbReference type="PROSITE" id="PS00028">
    <property type="entry name" value="ZINC_FINGER_C2H2_1"/>
    <property type="match status" value="1"/>
</dbReference>
<dbReference type="AlphaFoldDB" id="A0A074XQ00"/>
<keyword evidence="3" id="KW-1185">Reference proteome</keyword>
<evidence type="ECO:0000313" key="3">
    <source>
        <dbReference type="Proteomes" id="UP000030706"/>
    </source>
</evidence>
<dbReference type="GeneID" id="40741110"/>
<protein>
    <recommendedName>
        <fullName evidence="1">C2H2-type domain-containing protein</fullName>
    </recommendedName>
</protein>
<organism evidence="2 3">
    <name type="scientific">Aureobasidium pullulans EXF-150</name>
    <dbReference type="NCBI Taxonomy" id="1043002"/>
    <lineage>
        <taxon>Eukaryota</taxon>
        <taxon>Fungi</taxon>
        <taxon>Dikarya</taxon>
        <taxon>Ascomycota</taxon>
        <taxon>Pezizomycotina</taxon>
        <taxon>Dothideomycetes</taxon>
        <taxon>Dothideomycetidae</taxon>
        <taxon>Dothideales</taxon>
        <taxon>Saccotheciaceae</taxon>
        <taxon>Aureobasidium</taxon>
    </lineage>
</organism>
<gene>
    <name evidence="2" type="ORF">M438DRAFT_127828</name>
</gene>
<dbReference type="EMBL" id="KL584976">
    <property type="protein sequence ID" value="KEQ87585.1"/>
    <property type="molecule type" value="Genomic_DNA"/>
</dbReference>
<sequence>MAAHRCYWVNCPARPLQTARELYNHAISHVGKRSLEPFGKRSFGNLKCRCAWNNCGHETLFRFVFDKHMIGHIDDLSFSCLRSGCYKYCGNKKSLASHQKRTGH</sequence>
<feature type="domain" description="C2H2-type" evidence="1">
    <location>
        <begin position="80"/>
        <end position="104"/>
    </location>
</feature>
<dbReference type="InterPro" id="IPR013087">
    <property type="entry name" value="Znf_C2H2_type"/>
</dbReference>
<evidence type="ECO:0000259" key="1">
    <source>
        <dbReference type="PROSITE" id="PS00028"/>
    </source>
</evidence>
<evidence type="ECO:0000313" key="2">
    <source>
        <dbReference type="EMBL" id="KEQ87585.1"/>
    </source>
</evidence>
<name>A0A074XQ00_AURPU</name>
<dbReference type="RefSeq" id="XP_029763772.1">
    <property type="nucleotide sequence ID" value="XM_029898804.1"/>
</dbReference>